<feature type="compositionally biased region" description="Low complexity" evidence="1">
    <location>
        <begin position="10"/>
        <end position="19"/>
    </location>
</feature>
<comment type="caution">
    <text evidence="2">The sequence shown here is derived from an EMBL/GenBank/DDBJ whole genome shotgun (WGS) entry which is preliminary data.</text>
</comment>
<dbReference type="Proteomes" id="UP001152803">
    <property type="component" value="Unassembled WGS sequence"/>
</dbReference>
<proteinExistence type="predicted"/>
<feature type="compositionally biased region" description="Basic residues" evidence="1">
    <location>
        <begin position="89"/>
        <end position="99"/>
    </location>
</feature>
<gene>
    <name evidence="2" type="ORF">COCON_G00038470</name>
</gene>
<dbReference type="EMBL" id="JAFJMO010000002">
    <property type="protein sequence ID" value="KAJ8284997.1"/>
    <property type="molecule type" value="Genomic_DNA"/>
</dbReference>
<evidence type="ECO:0000256" key="1">
    <source>
        <dbReference type="SAM" id="MobiDB-lite"/>
    </source>
</evidence>
<feature type="region of interest" description="Disordered" evidence="1">
    <location>
        <begin position="1"/>
        <end position="22"/>
    </location>
</feature>
<reference evidence="2" key="1">
    <citation type="journal article" date="2023" name="Science">
        <title>Genome structures resolve the early diversification of teleost fishes.</title>
        <authorList>
            <person name="Parey E."/>
            <person name="Louis A."/>
            <person name="Montfort J."/>
            <person name="Bouchez O."/>
            <person name="Roques C."/>
            <person name="Iampietro C."/>
            <person name="Lluch J."/>
            <person name="Castinel A."/>
            <person name="Donnadieu C."/>
            <person name="Desvignes T."/>
            <person name="Floi Bucao C."/>
            <person name="Jouanno E."/>
            <person name="Wen M."/>
            <person name="Mejri S."/>
            <person name="Dirks R."/>
            <person name="Jansen H."/>
            <person name="Henkel C."/>
            <person name="Chen W.J."/>
            <person name="Zahm M."/>
            <person name="Cabau C."/>
            <person name="Klopp C."/>
            <person name="Thompson A.W."/>
            <person name="Robinson-Rechavi M."/>
            <person name="Braasch I."/>
            <person name="Lecointre G."/>
            <person name="Bobe J."/>
            <person name="Postlethwait J.H."/>
            <person name="Berthelot C."/>
            <person name="Roest Crollius H."/>
            <person name="Guiguen Y."/>
        </authorList>
    </citation>
    <scope>NUCLEOTIDE SEQUENCE</scope>
    <source>
        <strain evidence="2">Concon-B</strain>
    </source>
</reference>
<accession>A0A9Q1I629</accession>
<protein>
    <submittedName>
        <fullName evidence="2">Uncharacterized protein</fullName>
    </submittedName>
</protein>
<feature type="region of interest" description="Disordered" evidence="1">
    <location>
        <begin position="79"/>
        <end position="99"/>
    </location>
</feature>
<dbReference type="AlphaFoldDB" id="A0A9Q1I629"/>
<organism evidence="2 3">
    <name type="scientific">Conger conger</name>
    <name type="common">Conger eel</name>
    <name type="synonym">Muraena conger</name>
    <dbReference type="NCBI Taxonomy" id="82655"/>
    <lineage>
        <taxon>Eukaryota</taxon>
        <taxon>Metazoa</taxon>
        <taxon>Chordata</taxon>
        <taxon>Craniata</taxon>
        <taxon>Vertebrata</taxon>
        <taxon>Euteleostomi</taxon>
        <taxon>Actinopterygii</taxon>
        <taxon>Neopterygii</taxon>
        <taxon>Teleostei</taxon>
        <taxon>Anguilliformes</taxon>
        <taxon>Congridae</taxon>
        <taxon>Conger</taxon>
    </lineage>
</organism>
<evidence type="ECO:0000313" key="3">
    <source>
        <dbReference type="Proteomes" id="UP001152803"/>
    </source>
</evidence>
<name>A0A9Q1I629_CONCO</name>
<evidence type="ECO:0000313" key="2">
    <source>
        <dbReference type="EMBL" id="KAJ8284997.1"/>
    </source>
</evidence>
<sequence>MASALCAGTRTSSTPLLLHPLPPPAAIHRRRPEGSLITAIEQLTQAQTQPPVDTLLLFVHFKKKKKKKGFHQHQKIVIKSRPPASASAKHQHISHLVTK</sequence>
<keyword evidence="3" id="KW-1185">Reference proteome</keyword>